<evidence type="ECO:0000313" key="2">
    <source>
        <dbReference type="EMBL" id="KDQ09468.1"/>
    </source>
</evidence>
<reference evidence="3" key="1">
    <citation type="journal article" date="2014" name="Proc. Natl. Acad. Sci. U.S.A.">
        <title>Extensive sampling of basidiomycete genomes demonstrates inadequacy of the white-rot/brown-rot paradigm for wood decay fungi.</title>
        <authorList>
            <person name="Riley R."/>
            <person name="Salamov A.A."/>
            <person name="Brown D.W."/>
            <person name="Nagy L.G."/>
            <person name="Floudas D."/>
            <person name="Held B.W."/>
            <person name="Levasseur A."/>
            <person name="Lombard V."/>
            <person name="Morin E."/>
            <person name="Otillar R."/>
            <person name="Lindquist E.A."/>
            <person name="Sun H."/>
            <person name="LaButti K.M."/>
            <person name="Schmutz J."/>
            <person name="Jabbour D."/>
            <person name="Luo H."/>
            <person name="Baker S.E."/>
            <person name="Pisabarro A.G."/>
            <person name="Walton J.D."/>
            <person name="Blanchette R.A."/>
            <person name="Henrissat B."/>
            <person name="Martin F."/>
            <person name="Cullen D."/>
            <person name="Hibbett D.S."/>
            <person name="Grigoriev I.V."/>
        </authorList>
    </citation>
    <scope>NUCLEOTIDE SEQUENCE [LARGE SCALE GENOMIC DNA]</scope>
    <source>
        <strain evidence="3">FD-172 SS1</strain>
    </source>
</reference>
<feature type="non-terminal residue" evidence="2">
    <location>
        <position position="246"/>
    </location>
</feature>
<dbReference type="AlphaFoldDB" id="A0A067M136"/>
<evidence type="ECO:0000259" key="1">
    <source>
        <dbReference type="PROSITE" id="PS50011"/>
    </source>
</evidence>
<dbReference type="Proteomes" id="UP000027195">
    <property type="component" value="Unassembled WGS sequence"/>
</dbReference>
<dbReference type="SMART" id="SM00220">
    <property type="entry name" value="S_TKc"/>
    <property type="match status" value="1"/>
</dbReference>
<keyword evidence="3" id="KW-1185">Reference proteome</keyword>
<dbReference type="GO" id="GO:0004674">
    <property type="term" value="F:protein serine/threonine kinase activity"/>
    <property type="evidence" value="ECO:0007669"/>
    <property type="project" value="TreeGrafter"/>
</dbReference>
<dbReference type="GO" id="GO:0005524">
    <property type="term" value="F:ATP binding"/>
    <property type="evidence" value="ECO:0007669"/>
    <property type="project" value="InterPro"/>
</dbReference>
<evidence type="ECO:0000313" key="3">
    <source>
        <dbReference type="Proteomes" id="UP000027195"/>
    </source>
</evidence>
<dbReference type="InParanoid" id="A0A067M136"/>
<dbReference type="SUPFAM" id="SSF56112">
    <property type="entry name" value="Protein kinase-like (PK-like)"/>
    <property type="match status" value="1"/>
</dbReference>
<accession>A0A067M136</accession>
<dbReference type="Gene3D" id="1.10.510.10">
    <property type="entry name" value="Transferase(Phosphotransferase) domain 1"/>
    <property type="match status" value="1"/>
</dbReference>
<feature type="domain" description="Protein kinase" evidence="1">
    <location>
        <begin position="1"/>
        <end position="244"/>
    </location>
</feature>
<dbReference type="STRING" id="930990.A0A067M136"/>
<dbReference type="PANTHER" id="PTHR44329">
    <property type="entry name" value="SERINE/THREONINE-PROTEIN KINASE TNNI3K-RELATED"/>
    <property type="match status" value="1"/>
</dbReference>
<name>A0A067M136_BOTB1</name>
<dbReference type="InterPro" id="IPR011009">
    <property type="entry name" value="Kinase-like_dom_sf"/>
</dbReference>
<dbReference type="PROSITE" id="PS00108">
    <property type="entry name" value="PROTEIN_KINASE_ST"/>
    <property type="match status" value="1"/>
</dbReference>
<sequence>MIRTSCLSHLPCICQRAQREMKVWKRLRHPNVLPFIGSIALGSPTTLYMVSPWMDNGDLGYYLKTHPEADGTLLLTQIAAGVEYLHGSDPVVVHGDLKAANVLISETGEACLGDFGLSEVIFDLGDDSRSRDVTNGNSSVFKFAGNPKWQAPELLYDEQRRTTESDMFAFGRVIFEVYAMETPFASFTSSRIVSLVLLGKHPSRPGGQEVIARGLNDAMWKFMERCCDTDPEKRPTAPEAHRWLRS</sequence>
<proteinExistence type="predicted"/>
<dbReference type="PROSITE" id="PS50011">
    <property type="entry name" value="PROTEIN_KINASE_DOM"/>
    <property type="match status" value="1"/>
</dbReference>
<gene>
    <name evidence="2" type="ORF">BOTBODRAFT_642686</name>
</gene>
<dbReference type="HOGENOM" id="CLU_000288_7_18_1"/>
<dbReference type="PANTHER" id="PTHR44329:SF214">
    <property type="entry name" value="PROTEIN KINASE DOMAIN-CONTAINING PROTEIN"/>
    <property type="match status" value="1"/>
</dbReference>
<dbReference type="EMBL" id="KL198078">
    <property type="protein sequence ID" value="KDQ09468.1"/>
    <property type="molecule type" value="Genomic_DNA"/>
</dbReference>
<dbReference type="OrthoDB" id="26722at2759"/>
<organism evidence="2 3">
    <name type="scientific">Botryobasidium botryosum (strain FD-172 SS1)</name>
    <dbReference type="NCBI Taxonomy" id="930990"/>
    <lineage>
        <taxon>Eukaryota</taxon>
        <taxon>Fungi</taxon>
        <taxon>Dikarya</taxon>
        <taxon>Basidiomycota</taxon>
        <taxon>Agaricomycotina</taxon>
        <taxon>Agaricomycetes</taxon>
        <taxon>Cantharellales</taxon>
        <taxon>Botryobasidiaceae</taxon>
        <taxon>Botryobasidium</taxon>
    </lineage>
</organism>
<dbReference type="PIRSF" id="PIRSF000654">
    <property type="entry name" value="Integrin-linked_kinase"/>
    <property type="match status" value="1"/>
</dbReference>
<dbReference type="Pfam" id="PF00069">
    <property type="entry name" value="Pkinase"/>
    <property type="match status" value="1"/>
</dbReference>
<protein>
    <recommendedName>
        <fullName evidence="1">Protein kinase domain-containing protein</fullName>
    </recommendedName>
</protein>
<dbReference type="InterPro" id="IPR008271">
    <property type="entry name" value="Ser/Thr_kinase_AS"/>
</dbReference>
<dbReference type="InterPro" id="IPR051681">
    <property type="entry name" value="Ser/Thr_Kinases-Pseudokinases"/>
</dbReference>
<dbReference type="InterPro" id="IPR000719">
    <property type="entry name" value="Prot_kinase_dom"/>
</dbReference>